<name>I1CLR2_RHIO9</name>
<proteinExistence type="predicted"/>
<dbReference type="InterPro" id="IPR036322">
    <property type="entry name" value="WD40_repeat_dom_sf"/>
</dbReference>
<dbReference type="InterPro" id="IPR015943">
    <property type="entry name" value="WD40/YVTN_repeat-like_dom_sf"/>
</dbReference>
<dbReference type="PANTHER" id="PTHR13268:SF0">
    <property type="entry name" value="BCAS3 MICROTUBULE ASSOCIATED CELL MIGRATION FACTOR"/>
    <property type="match status" value="1"/>
</dbReference>
<dbReference type="Proteomes" id="UP000009138">
    <property type="component" value="Unassembled WGS sequence"/>
</dbReference>
<comment type="subcellular location">
    <subcellularLocation>
        <location evidence="1">Preautophagosomal structure</location>
    </subcellularLocation>
</comment>
<dbReference type="SMART" id="SM00320">
    <property type="entry name" value="WD40"/>
    <property type="match status" value="2"/>
</dbReference>
<evidence type="ECO:0000313" key="4">
    <source>
        <dbReference type="EMBL" id="EIE89392.1"/>
    </source>
</evidence>
<protein>
    <submittedName>
        <fullName evidence="4">Uncharacterized protein</fullName>
    </submittedName>
</protein>
<dbReference type="InterPro" id="IPR048382">
    <property type="entry name" value="BCAS3_WD40"/>
</dbReference>
<dbReference type="PANTHER" id="PTHR13268">
    <property type="entry name" value="BREAST CARCINOMA AMPLIFIED SEQUENCE 3"/>
    <property type="match status" value="1"/>
</dbReference>
<dbReference type="GeneID" id="93621068"/>
<dbReference type="Gene3D" id="2.130.10.10">
    <property type="entry name" value="YVTN repeat-like/Quinoprotein amine dehydrogenase"/>
    <property type="match status" value="1"/>
</dbReference>
<dbReference type="InterPro" id="IPR001680">
    <property type="entry name" value="WD40_rpt"/>
</dbReference>
<gene>
    <name evidence="4" type="ORF">RO3G_14103</name>
</gene>
<dbReference type="RefSeq" id="XP_067524788.1">
    <property type="nucleotide sequence ID" value="XM_067668687.1"/>
</dbReference>
<dbReference type="VEuPathDB" id="FungiDB:RO3G_14103"/>
<feature type="domain" description="BCAS3" evidence="2">
    <location>
        <begin position="722"/>
        <end position="770"/>
    </location>
</feature>
<evidence type="ECO:0000259" key="2">
    <source>
        <dbReference type="Pfam" id="PF12490"/>
    </source>
</evidence>
<dbReference type="InParanoid" id="I1CLR2"/>
<dbReference type="InterPro" id="IPR022175">
    <property type="entry name" value="BCAS3_dom"/>
</dbReference>
<dbReference type="OrthoDB" id="25778at2759"/>
<accession>I1CLR2</accession>
<dbReference type="AlphaFoldDB" id="I1CLR2"/>
<reference evidence="4 5" key="1">
    <citation type="journal article" date="2009" name="PLoS Genet.">
        <title>Genomic analysis of the basal lineage fungus Rhizopus oryzae reveals a whole-genome duplication.</title>
        <authorList>
            <person name="Ma L.-J."/>
            <person name="Ibrahim A.S."/>
            <person name="Skory C."/>
            <person name="Grabherr M.G."/>
            <person name="Burger G."/>
            <person name="Butler M."/>
            <person name="Elias M."/>
            <person name="Idnurm A."/>
            <person name="Lang B.F."/>
            <person name="Sone T."/>
            <person name="Abe A."/>
            <person name="Calvo S.E."/>
            <person name="Corrochano L.M."/>
            <person name="Engels R."/>
            <person name="Fu J."/>
            <person name="Hansberg W."/>
            <person name="Kim J.-M."/>
            <person name="Kodira C.D."/>
            <person name="Koehrsen M.J."/>
            <person name="Liu B."/>
            <person name="Miranda-Saavedra D."/>
            <person name="O'Leary S."/>
            <person name="Ortiz-Castellanos L."/>
            <person name="Poulter R."/>
            <person name="Rodriguez-Romero J."/>
            <person name="Ruiz-Herrera J."/>
            <person name="Shen Y.-Q."/>
            <person name="Zeng Q."/>
            <person name="Galagan J."/>
            <person name="Birren B.W."/>
            <person name="Cuomo C.A."/>
            <person name="Wickes B.L."/>
        </authorList>
    </citation>
    <scope>NUCLEOTIDE SEQUENCE [LARGE SCALE GENOMIC DNA]</scope>
    <source>
        <strain evidence="5">RA 99-880 / ATCC MYA-4621 / FGSC 9543 / NRRL 43880</strain>
    </source>
</reference>
<organism evidence="4 5">
    <name type="scientific">Rhizopus delemar (strain RA 99-880 / ATCC MYA-4621 / FGSC 9543 / NRRL 43880)</name>
    <name type="common">Mucormycosis agent</name>
    <name type="synonym">Rhizopus arrhizus var. delemar</name>
    <dbReference type="NCBI Taxonomy" id="246409"/>
    <lineage>
        <taxon>Eukaryota</taxon>
        <taxon>Fungi</taxon>
        <taxon>Fungi incertae sedis</taxon>
        <taxon>Mucoromycota</taxon>
        <taxon>Mucoromycotina</taxon>
        <taxon>Mucoromycetes</taxon>
        <taxon>Mucorales</taxon>
        <taxon>Mucorineae</taxon>
        <taxon>Rhizopodaceae</taxon>
        <taxon>Rhizopus</taxon>
    </lineage>
</organism>
<evidence type="ECO:0000313" key="5">
    <source>
        <dbReference type="Proteomes" id="UP000009138"/>
    </source>
</evidence>
<evidence type="ECO:0000256" key="1">
    <source>
        <dbReference type="ARBA" id="ARBA00004329"/>
    </source>
</evidence>
<dbReference type="OMA" id="GMIMIRD"/>
<dbReference type="eggNOG" id="KOG2109">
    <property type="taxonomic scope" value="Eukaryota"/>
</dbReference>
<dbReference type="GO" id="GO:0042594">
    <property type="term" value="P:response to starvation"/>
    <property type="evidence" value="ECO:0007669"/>
    <property type="project" value="TreeGrafter"/>
</dbReference>
<dbReference type="GO" id="GO:0006914">
    <property type="term" value="P:autophagy"/>
    <property type="evidence" value="ECO:0007669"/>
    <property type="project" value="InterPro"/>
</dbReference>
<dbReference type="GO" id="GO:0000407">
    <property type="term" value="C:phagophore assembly site"/>
    <property type="evidence" value="ECO:0007669"/>
    <property type="project" value="UniProtKB-SubCell"/>
</dbReference>
<feature type="domain" description="BCAS3 WD40" evidence="3">
    <location>
        <begin position="99"/>
        <end position="491"/>
    </location>
</feature>
<dbReference type="Pfam" id="PF12490">
    <property type="entry name" value="BCAS3"/>
    <property type="match status" value="1"/>
</dbReference>
<dbReference type="InterPro" id="IPR045142">
    <property type="entry name" value="BCAS3-like"/>
</dbReference>
<dbReference type="Pfam" id="PF21034">
    <property type="entry name" value="BCAS3_WD40"/>
    <property type="match status" value="1"/>
</dbReference>
<sequence length="952" mass="106778">MELPIYNGVRAEPRFLRDPTSLESISSGISKISSYVASNLSKRRPTMIPNVTIPTTLFEQQQQQQQQQFLEEIVTEEEQVIDEDRDMDTITFASFDKLNKSISCLLLGYQDGFQLWDITSPDNVHEVCSIRDKETFGTVSCIHLLNQTSQDTFLVIVTEKNKKSKIVIYSLKTYSIIKQVTEPMDEHSLEDDTVLVTCIKSNHKIIALGCLSRHKSSIHFLSAIDFKSVASPLFDVYHDINVGPVFTLGSRFIAYATNAAVLNSDPVMTSFSNKLQVEKDVKGAAKDIAKEVVSGMKSLGEFSYHRLSNYFGNNYPMSTAATAVPSPLVPSSISPVPMNADKEVIKKIAPSGMVMIRDIHKLPSLPTRNLSNSTIAHFRPHTHPISCLTFNQSGTLLLSASKQGHTFHVFSILTNTRSSGNVSHLYSLSRGFTDAQVVDCQFSNDSNWCAISTARGTTHVYAINPYGGKPEISGHVHSKVNNNSPVYHHSIISKMKPKVPSSTSSSTTPTTLGSVARIKQRRRMPEILNQEEMYINNNYGPTPPRHPSSLPPPIHLNRLQKEPRAKLTTSFVNASKSPYFVNSDVYKTDKDNNNTTISIKQQATNMLKHIPYLPQQQQQPQSQSQQPASDTLMFGFDEEYDDVTKMMNDEIGYQDIYTFHPSGILTLHRCWIAKIVVKKRENGRNLEKLDLSLKKESIAEWKVARNSDWDTVQTMIDDEPLSVQEKKKKSNRKLFWLSNAEITTYPLDEPPIWSHRQFLFQTFKSDSLKKSLKSGVIPTTDTLVMPKEMPEPVSSRIDRVRKTTTRITNGAVEENMDDALAELEESISNSPATTAKWLSTSANAIPGASSSKSSTDKNSSVSFENAYLINMGSGPSPEPSMHGSTPMQHSSLIQLDDDIRQSLEEDTIRFESDTQLQNDLYSPDGDNEVAYPYESIFEGFHMQQDSDSFHWH</sequence>
<evidence type="ECO:0000259" key="3">
    <source>
        <dbReference type="Pfam" id="PF21034"/>
    </source>
</evidence>
<keyword evidence="5" id="KW-1185">Reference proteome</keyword>
<dbReference type="EMBL" id="CH476744">
    <property type="protein sequence ID" value="EIE89392.1"/>
    <property type="molecule type" value="Genomic_DNA"/>
</dbReference>
<dbReference type="SUPFAM" id="SSF50978">
    <property type="entry name" value="WD40 repeat-like"/>
    <property type="match status" value="1"/>
</dbReference>